<dbReference type="PANTHER" id="PTHR43667:SF1">
    <property type="entry name" value="CYCLOPROPANE-FATTY-ACYL-PHOSPHOLIPID SYNTHASE"/>
    <property type="match status" value="1"/>
</dbReference>
<accession>A0A560DPI7</accession>
<dbReference type="GO" id="GO:0008168">
    <property type="term" value="F:methyltransferase activity"/>
    <property type="evidence" value="ECO:0007669"/>
    <property type="project" value="UniProtKB-KW"/>
</dbReference>
<evidence type="ECO:0000256" key="2">
    <source>
        <dbReference type="ARBA" id="ARBA00022603"/>
    </source>
</evidence>
<dbReference type="STRING" id="1803665.GCA_001641335_05483"/>
<gene>
    <name evidence="6" type="ORF">FBZ96_105695</name>
</gene>
<dbReference type="Gene3D" id="3.40.50.150">
    <property type="entry name" value="Vaccinia Virus protein VP39"/>
    <property type="match status" value="1"/>
</dbReference>
<comment type="similarity">
    <text evidence="1">Belongs to the CFA/CMAS family.</text>
</comment>
<proteinExistence type="inferred from homology"/>
<dbReference type="SUPFAM" id="SSF53335">
    <property type="entry name" value="S-adenosyl-L-methionine-dependent methyltransferases"/>
    <property type="match status" value="1"/>
</dbReference>
<dbReference type="CDD" id="cd02440">
    <property type="entry name" value="AdoMet_MTases"/>
    <property type="match status" value="1"/>
</dbReference>
<comment type="caution">
    <text evidence="6">The sequence shown here is derived from an EMBL/GenBank/DDBJ whole genome shotgun (WGS) entry which is preliminary data.</text>
</comment>
<dbReference type="GO" id="GO:0006629">
    <property type="term" value="P:lipid metabolic process"/>
    <property type="evidence" value="ECO:0007669"/>
    <property type="project" value="UniProtKB-KW"/>
</dbReference>
<dbReference type="EMBL" id="VITK01000005">
    <property type="protein sequence ID" value="TWA99015.1"/>
    <property type="molecule type" value="Genomic_DNA"/>
</dbReference>
<evidence type="ECO:0000256" key="5">
    <source>
        <dbReference type="ARBA" id="ARBA00023098"/>
    </source>
</evidence>
<evidence type="ECO:0000313" key="6">
    <source>
        <dbReference type="EMBL" id="TWA99015.1"/>
    </source>
</evidence>
<name>A0A560DPI7_9BRAD</name>
<keyword evidence="5" id="KW-0443">Lipid metabolism</keyword>
<evidence type="ECO:0000256" key="4">
    <source>
        <dbReference type="ARBA" id="ARBA00022691"/>
    </source>
</evidence>
<protein>
    <submittedName>
        <fullName evidence="6">Cyclopropane-fatty-acyl-phospholipid synthase</fullName>
    </submittedName>
</protein>
<dbReference type="GO" id="GO:0032259">
    <property type="term" value="P:methylation"/>
    <property type="evidence" value="ECO:0007669"/>
    <property type="project" value="UniProtKB-KW"/>
</dbReference>
<dbReference type="PANTHER" id="PTHR43667">
    <property type="entry name" value="CYCLOPROPANE-FATTY-ACYL-PHOSPHOLIPID SYNTHASE"/>
    <property type="match status" value="1"/>
</dbReference>
<dbReference type="Pfam" id="PF02353">
    <property type="entry name" value="CMAS"/>
    <property type="match status" value="1"/>
</dbReference>
<sequence length="278" mass="31776">MAYSCGVWDGALDLEHAQKQKLARIASFARVKALDRVMDVGCGWGGLIRYALDELGAASAVGLTLSNDQFAYISGRSRETIRVELCSWADYPAPTEKFDAVMSVGAFEHFASMEDRAENVHRDIYRKFFQWCSAISMDQASLGLQTIISTRPPRDLSEVRDVRFLLEDVFRGSALPYIDDVLEASNGIYEVMELRRIGKDYSRTLSEWKARLIKSRAKVIDRYGESLFYHYERYFDSSERVFNSGLADLLQVSLRKKAQISNKLARPTNGRRPWRAKW</sequence>
<evidence type="ECO:0000313" key="7">
    <source>
        <dbReference type="Proteomes" id="UP000319949"/>
    </source>
</evidence>
<dbReference type="AlphaFoldDB" id="A0A560DPI7"/>
<keyword evidence="2" id="KW-0489">Methyltransferase</keyword>
<keyword evidence="7" id="KW-1185">Reference proteome</keyword>
<keyword evidence="3" id="KW-0808">Transferase</keyword>
<organism evidence="6 7">
    <name type="scientific">Bradyrhizobium stylosanthis</name>
    <dbReference type="NCBI Taxonomy" id="1803665"/>
    <lineage>
        <taxon>Bacteria</taxon>
        <taxon>Pseudomonadati</taxon>
        <taxon>Pseudomonadota</taxon>
        <taxon>Alphaproteobacteria</taxon>
        <taxon>Hyphomicrobiales</taxon>
        <taxon>Nitrobacteraceae</taxon>
        <taxon>Bradyrhizobium</taxon>
    </lineage>
</organism>
<dbReference type="Proteomes" id="UP000319949">
    <property type="component" value="Unassembled WGS sequence"/>
</dbReference>
<dbReference type="InterPro" id="IPR050723">
    <property type="entry name" value="CFA/CMAS"/>
</dbReference>
<dbReference type="InterPro" id="IPR029063">
    <property type="entry name" value="SAM-dependent_MTases_sf"/>
</dbReference>
<evidence type="ECO:0000256" key="3">
    <source>
        <dbReference type="ARBA" id="ARBA00022679"/>
    </source>
</evidence>
<reference evidence="6 7" key="1">
    <citation type="submission" date="2019-06" db="EMBL/GenBank/DDBJ databases">
        <title>Genomic Encyclopedia of Type Strains, Phase IV (KMG-V): Genome sequencing to study the core and pangenomes of soil and plant-associated prokaryotes.</title>
        <authorList>
            <person name="Whitman W."/>
        </authorList>
    </citation>
    <scope>NUCLEOTIDE SEQUENCE [LARGE SCALE GENOMIC DNA]</scope>
    <source>
        <strain evidence="6 7">BR 510</strain>
    </source>
</reference>
<evidence type="ECO:0000256" key="1">
    <source>
        <dbReference type="ARBA" id="ARBA00010815"/>
    </source>
</evidence>
<keyword evidence="4" id="KW-0949">S-adenosyl-L-methionine</keyword>